<proteinExistence type="predicted"/>
<dbReference type="EMBL" id="AZHW01000285">
    <property type="protein sequence ID" value="ETX00956.1"/>
    <property type="molecule type" value="Genomic_DNA"/>
</dbReference>
<dbReference type="Proteomes" id="UP000019141">
    <property type="component" value="Unassembled WGS sequence"/>
</dbReference>
<dbReference type="HOGENOM" id="CLU_1944771_0_0_7"/>
<gene>
    <name evidence="1" type="ORF">ETSY1_09360</name>
</gene>
<evidence type="ECO:0000313" key="2">
    <source>
        <dbReference type="Proteomes" id="UP000019141"/>
    </source>
</evidence>
<evidence type="ECO:0000313" key="1">
    <source>
        <dbReference type="EMBL" id="ETX00956.1"/>
    </source>
</evidence>
<name>W4LTB5_ENTF1</name>
<dbReference type="AlphaFoldDB" id="W4LTB5"/>
<accession>W4LTB5</accession>
<keyword evidence="2" id="KW-1185">Reference proteome</keyword>
<reference evidence="1 2" key="1">
    <citation type="journal article" date="2014" name="Nature">
        <title>An environmental bacterial taxon with a large and distinct metabolic repertoire.</title>
        <authorList>
            <person name="Wilson M.C."/>
            <person name="Mori T."/>
            <person name="Ruckert C."/>
            <person name="Uria A.R."/>
            <person name="Helf M.J."/>
            <person name="Takada K."/>
            <person name="Gernert C."/>
            <person name="Steffens U.A."/>
            <person name="Heycke N."/>
            <person name="Schmitt S."/>
            <person name="Rinke C."/>
            <person name="Helfrich E.J."/>
            <person name="Brachmann A.O."/>
            <person name="Gurgui C."/>
            <person name="Wakimoto T."/>
            <person name="Kracht M."/>
            <person name="Crusemann M."/>
            <person name="Hentschel U."/>
            <person name="Abe I."/>
            <person name="Matsunaga S."/>
            <person name="Kalinowski J."/>
            <person name="Takeyama H."/>
            <person name="Piel J."/>
        </authorList>
    </citation>
    <scope>NUCLEOTIDE SEQUENCE [LARGE SCALE GENOMIC DNA]</scope>
    <source>
        <strain evidence="2">TSY1</strain>
    </source>
</reference>
<protein>
    <submittedName>
        <fullName evidence="1">Uncharacterized protein</fullName>
    </submittedName>
</protein>
<organism evidence="1 2">
    <name type="scientific">Entotheonella factor</name>
    <dbReference type="NCBI Taxonomy" id="1429438"/>
    <lineage>
        <taxon>Bacteria</taxon>
        <taxon>Pseudomonadati</taxon>
        <taxon>Nitrospinota/Tectimicrobiota group</taxon>
        <taxon>Candidatus Tectimicrobiota</taxon>
        <taxon>Candidatus Entotheonellia</taxon>
        <taxon>Candidatus Entotheonellales</taxon>
        <taxon>Candidatus Entotheonellaceae</taxon>
        <taxon>Candidatus Entotheonella</taxon>
    </lineage>
</organism>
<comment type="caution">
    <text evidence="1">The sequence shown here is derived from an EMBL/GenBank/DDBJ whole genome shotgun (WGS) entry which is preliminary data.</text>
</comment>
<sequence>MHVVFPVDWSQNLTSSIALTFELGFGANVERLQNTCIDGSDHIHSTVQIGFVNTCFPCIRKAAFHSRLTVAHHGNRKAHEDLFTFTQIVNGVSIAVKLPEISSLNHRLSPCLIWMMPHLLARRGLDVPL</sequence>